<proteinExistence type="predicted"/>
<organism evidence="1">
    <name type="scientific">marine sediment metagenome</name>
    <dbReference type="NCBI Taxonomy" id="412755"/>
    <lineage>
        <taxon>unclassified sequences</taxon>
        <taxon>metagenomes</taxon>
        <taxon>ecological metagenomes</taxon>
    </lineage>
</organism>
<evidence type="ECO:0000313" key="1">
    <source>
        <dbReference type="EMBL" id="KKM23347.1"/>
    </source>
</evidence>
<name>A0A0F9I753_9ZZZZ</name>
<dbReference type="AlphaFoldDB" id="A0A0F9I753"/>
<dbReference type="Pfam" id="PF14025">
    <property type="entry name" value="DUF4241"/>
    <property type="match status" value="1"/>
</dbReference>
<accession>A0A0F9I753</accession>
<gene>
    <name evidence="1" type="ORF">LCGC14_1616180</name>
</gene>
<dbReference type="InterPro" id="IPR025335">
    <property type="entry name" value="DUF4241"/>
</dbReference>
<dbReference type="EMBL" id="LAZR01013143">
    <property type="protein sequence ID" value="KKM23347.1"/>
    <property type="molecule type" value="Genomic_DNA"/>
</dbReference>
<reference evidence="1" key="1">
    <citation type="journal article" date="2015" name="Nature">
        <title>Complex archaea that bridge the gap between prokaryotes and eukaryotes.</title>
        <authorList>
            <person name="Spang A."/>
            <person name="Saw J.H."/>
            <person name="Jorgensen S.L."/>
            <person name="Zaremba-Niedzwiedzka K."/>
            <person name="Martijn J."/>
            <person name="Lind A.E."/>
            <person name="van Eijk R."/>
            <person name="Schleper C."/>
            <person name="Guy L."/>
            <person name="Ettema T.J."/>
        </authorList>
    </citation>
    <scope>NUCLEOTIDE SEQUENCE</scope>
</reference>
<protein>
    <submittedName>
        <fullName evidence="1">Uncharacterized protein</fullName>
    </submittedName>
</protein>
<comment type="caution">
    <text evidence="1">The sequence shown here is derived from an EMBL/GenBank/DDBJ whole genome shotgun (WGS) entry which is preliminary data.</text>
</comment>
<sequence>MSKTEVVKIGEVGVDSGQLMLCDPCYIGSYWSERDWLDKDVDLNDPSQESQFDGEFSYLGCCVSRQVEGLAGQLNYRLGHAGVGVVANTGLGDGCYPVYAEIEDTGTWGRRVVKIWVDFMGEEDEDDA</sequence>